<evidence type="ECO:0000256" key="1">
    <source>
        <dbReference type="ARBA" id="ARBA00022741"/>
    </source>
</evidence>
<dbReference type="Gene3D" id="3.40.50.300">
    <property type="entry name" value="P-loop containing nucleotide triphosphate hydrolases"/>
    <property type="match status" value="2"/>
</dbReference>
<dbReference type="GO" id="GO:0005524">
    <property type="term" value="F:ATP binding"/>
    <property type="evidence" value="ECO:0007669"/>
    <property type="project" value="UniProtKB-KW"/>
</dbReference>
<keyword evidence="3" id="KW-0347">Helicase</keyword>
<evidence type="ECO:0000256" key="2">
    <source>
        <dbReference type="ARBA" id="ARBA00022801"/>
    </source>
</evidence>
<evidence type="ECO:0000256" key="4">
    <source>
        <dbReference type="ARBA" id="ARBA00022840"/>
    </source>
</evidence>
<protein>
    <recommendedName>
        <fullName evidence="9">DEAD/DEAH box helicase family protein</fullName>
    </recommendedName>
</protein>
<dbReference type="Gene3D" id="1.10.30.50">
    <property type="match status" value="1"/>
</dbReference>
<dbReference type="InterPro" id="IPR014001">
    <property type="entry name" value="Helicase_ATP-bd"/>
</dbReference>
<dbReference type="SMART" id="SM00487">
    <property type="entry name" value="DEXDc"/>
    <property type="match status" value="1"/>
</dbReference>
<dbReference type="AlphaFoldDB" id="A0A2H4VDZ5"/>
<dbReference type="SUPFAM" id="SSF52540">
    <property type="entry name" value="P-loop containing nucleoside triphosphate hydrolases"/>
    <property type="match status" value="1"/>
</dbReference>
<evidence type="ECO:0000313" key="8">
    <source>
        <dbReference type="Proteomes" id="UP000232806"/>
    </source>
</evidence>
<dbReference type="SMART" id="SM00507">
    <property type="entry name" value="HNHc"/>
    <property type="match status" value="1"/>
</dbReference>
<dbReference type="GO" id="GO:0004519">
    <property type="term" value="F:endonuclease activity"/>
    <property type="evidence" value="ECO:0007669"/>
    <property type="project" value="InterPro"/>
</dbReference>
<dbReference type="InterPro" id="IPR027417">
    <property type="entry name" value="P-loop_NTPase"/>
</dbReference>
<keyword evidence="2" id="KW-0378">Hydrolase</keyword>
<name>A0A2H4VDZ5_9EURY</name>
<feature type="domain" description="Helicase ATP-binding" evidence="5">
    <location>
        <begin position="42"/>
        <end position="229"/>
    </location>
</feature>
<dbReference type="InterPro" id="IPR050615">
    <property type="entry name" value="ATP-dep_DNA_Helicase"/>
</dbReference>
<dbReference type="GO" id="GO:0003677">
    <property type="term" value="F:DNA binding"/>
    <property type="evidence" value="ECO:0007669"/>
    <property type="project" value="InterPro"/>
</dbReference>
<proteinExistence type="predicted"/>
<sequence length="841" mass="97687">MKEELEDFYREFNLIKARKNPSHINLRTHQTQAIKNLMGWFQKNDSSNKGGILVLPTGGGKTFTAVRFLCQGPLSEGYKILWLAHTHHLLEQAFYSFGPKKIDVDRGYEVGFIQEPKNRLNVRVVSGNKNQYSINEIQPTDDVLICTLQTISSGFKRGQPNLQAFLDSCDGKIFVVFDEAHHSPAPSYRKLIVDLRETYKNMHLLGLTATPTYTDEKKKGWLKDLFPQDILYQVSINDLMAQNILAEPIFEKPVKTNFEPDFDDAQYNKWINSFRDLPEDIIGQLANKKSRNQFIAKVYAENKHKYKKTLIFADRWNQCVQLCEFLRKEGVRAGTMFAHVYVTPTGRTLGSGVANAHTLEKFRNDELDVLVNIRMLTEGTDVPDVNSVFLTRQTTSKILLTQMIGRGLRGIEFNGTPEAYIVSFVDDWSHKINWAEWDPLEESGELIDEPPIIYEHPPLDLISIDLVRKLSRLMFERNNIEIGPFLKSIPIGWYHTKFYSLGKGEEDYNEVNRLALVFDDEKDGYERFMDRLVSADLSQYKEEEIRFEDHQKNIQNWSEQFFGNVDSMGDIENNIFYIACHIAQNEKEKPQFFPFKERDAHDMDSLARNYMEFNQIEADSALRNEYARNDRYWFTIYPSYELFKQQYDACVNRILNLRRHKLSPAFKNPTKPGQGPSDEQKRKVKEKYPTCLCCGEDRKQILEVDHVNPRFMGGKDSIDNLQTLCIYCNTAKNTKEIDFRFNQTNLPKPLPEIPDLTPPHNNVEIIQTWEHYLQREVNFFYCAGAVKFVDASNPYVWKIELNEGNKPSWLKKHLRTLADKISVYRKDLGLDGPDVIQLVNA</sequence>
<feature type="domain" description="Helicase C-terminal" evidence="6">
    <location>
        <begin position="290"/>
        <end position="455"/>
    </location>
</feature>
<evidence type="ECO:0000313" key="7">
    <source>
        <dbReference type="EMBL" id="AUB56316.1"/>
    </source>
</evidence>
<dbReference type="InterPro" id="IPR002711">
    <property type="entry name" value="HNH"/>
</dbReference>
<dbReference type="EMBL" id="CP017766">
    <property type="protein sequence ID" value="AUB56316.1"/>
    <property type="molecule type" value="Genomic_DNA"/>
</dbReference>
<dbReference type="OrthoDB" id="70352at2157"/>
<dbReference type="PANTHER" id="PTHR11274:SF0">
    <property type="entry name" value="GENERAL TRANSCRIPTION AND DNA REPAIR FACTOR IIH HELICASE SUBUNIT XPB"/>
    <property type="match status" value="1"/>
</dbReference>
<keyword evidence="1" id="KW-0547">Nucleotide-binding</keyword>
<dbReference type="RefSeq" id="WP_100906293.1">
    <property type="nucleotide sequence ID" value="NZ_CP017766.1"/>
</dbReference>
<dbReference type="InterPro" id="IPR001650">
    <property type="entry name" value="Helicase_C-like"/>
</dbReference>
<dbReference type="GeneID" id="35121941"/>
<accession>A0A2H4VDZ5</accession>
<keyword evidence="4" id="KW-0067">ATP-binding</keyword>
<dbReference type="GO" id="GO:0140097">
    <property type="term" value="F:catalytic activity, acting on DNA"/>
    <property type="evidence" value="ECO:0007669"/>
    <property type="project" value="UniProtKB-ARBA"/>
</dbReference>
<organism evidence="7 8">
    <name type="scientific">Methanobacterium subterraneum</name>
    <dbReference type="NCBI Taxonomy" id="59277"/>
    <lineage>
        <taxon>Archaea</taxon>
        <taxon>Methanobacteriati</taxon>
        <taxon>Methanobacteriota</taxon>
        <taxon>Methanomada group</taxon>
        <taxon>Methanobacteria</taxon>
        <taxon>Methanobacteriales</taxon>
        <taxon>Methanobacteriaceae</taxon>
        <taxon>Methanobacterium</taxon>
    </lineage>
</organism>
<evidence type="ECO:0000259" key="5">
    <source>
        <dbReference type="PROSITE" id="PS51192"/>
    </source>
</evidence>
<dbReference type="PANTHER" id="PTHR11274">
    <property type="entry name" value="RAD25/XP-B DNA REPAIR HELICASE"/>
    <property type="match status" value="1"/>
</dbReference>
<dbReference type="SMART" id="SM00490">
    <property type="entry name" value="HELICc"/>
    <property type="match status" value="1"/>
</dbReference>
<dbReference type="PROSITE" id="PS51192">
    <property type="entry name" value="HELICASE_ATP_BIND_1"/>
    <property type="match status" value="1"/>
</dbReference>
<dbReference type="GO" id="GO:0004386">
    <property type="term" value="F:helicase activity"/>
    <property type="evidence" value="ECO:0007669"/>
    <property type="project" value="UniProtKB-KW"/>
</dbReference>
<dbReference type="Pfam" id="PF01844">
    <property type="entry name" value="HNH"/>
    <property type="match status" value="1"/>
</dbReference>
<dbReference type="InterPro" id="IPR006935">
    <property type="entry name" value="Helicase/UvrB_N"/>
</dbReference>
<evidence type="ECO:0008006" key="9">
    <source>
        <dbReference type="Google" id="ProtNLM"/>
    </source>
</evidence>
<evidence type="ECO:0000259" key="6">
    <source>
        <dbReference type="PROSITE" id="PS51194"/>
    </source>
</evidence>
<dbReference type="CDD" id="cd00085">
    <property type="entry name" value="HNHc"/>
    <property type="match status" value="1"/>
</dbReference>
<dbReference type="GO" id="GO:0016787">
    <property type="term" value="F:hydrolase activity"/>
    <property type="evidence" value="ECO:0007669"/>
    <property type="project" value="UniProtKB-KW"/>
</dbReference>
<dbReference type="GO" id="GO:0008270">
    <property type="term" value="F:zinc ion binding"/>
    <property type="evidence" value="ECO:0007669"/>
    <property type="project" value="InterPro"/>
</dbReference>
<evidence type="ECO:0000256" key="3">
    <source>
        <dbReference type="ARBA" id="ARBA00022806"/>
    </source>
</evidence>
<reference evidence="7 8" key="1">
    <citation type="submission" date="2016-10" db="EMBL/GenBank/DDBJ databases">
        <title>Comparative genomics between deep and shallow subseafloor isolates.</title>
        <authorList>
            <person name="Ishii S."/>
            <person name="Miller J.R."/>
            <person name="Sutton G."/>
            <person name="Suzuki S."/>
            <person name="Methe B."/>
            <person name="Inagaki F."/>
            <person name="Imachi H."/>
        </authorList>
    </citation>
    <scope>NUCLEOTIDE SEQUENCE [LARGE SCALE GENOMIC DNA]</scope>
    <source>
        <strain evidence="7 8">MO-MB1</strain>
    </source>
</reference>
<dbReference type="PROSITE" id="PS51194">
    <property type="entry name" value="HELICASE_CTER"/>
    <property type="match status" value="1"/>
</dbReference>
<gene>
    <name evidence="7" type="ORF">BK007_10020</name>
</gene>
<dbReference type="Pfam" id="PF04851">
    <property type="entry name" value="ResIII"/>
    <property type="match status" value="1"/>
</dbReference>
<dbReference type="Proteomes" id="UP000232806">
    <property type="component" value="Chromosome"/>
</dbReference>
<dbReference type="InterPro" id="IPR003615">
    <property type="entry name" value="HNH_nuc"/>
</dbReference>
<dbReference type="Pfam" id="PF00271">
    <property type="entry name" value="Helicase_C"/>
    <property type="match status" value="1"/>
</dbReference>